<evidence type="ECO:0000256" key="8">
    <source>
        <dbReference type="SAM" id="Phobius"/>
    </source>
</evidence>
<sequence length="677" mass="71089">MTTKLGRCRGEMRPRKPGFIRRATGRGIAAMLFGLVGALTLSSPAKAWWNDEWSMRKKITIDASASGANITDPIGTTPVLIRLHAGNFRFASAKDDGSDLRFVAGDDKTPLKHHIEKYDPLLAEGLMWVSVPNVQAGAKIEIWLYSGNKKAASTSDAKGTYDPDTLLIYHFNQRGTPSLDSSVWANNAQSVGQPADGSIIGTGLRLTGAAPLALPASPSLVLPSGSPFTFSAWIKPAVLQPNTALYSRRDPGAGNALVIGLDSGVPFVEVTNAGTVQRSGAGAPVAPNSWHHLAVIASNGQVTLSLDGAPYASVAASLPALNTISLIGGDTATSGAAPVAVPSATEQPDTPAAQGADGSAAPAADVPATTIVPGMAGFIGDLDELHIDKVARPAGFIRFAAIGQGPETAKLIAFSGDEETASWLSGYFAVILKSVTLDGWIVIGILVIMAVLSWVVMYDRTTYLGKQAKANAVFMKHFREVADDLTVLDQADDKSAATLGGRLNANDAETMKLSSLYRIYHIGAQELRHRFARSGVRARFLSAASIAAIRASLDSGVVKEIQRLNRQMVVLTIAISGGPFLGLLGTVVGVMITFAAIAESGDVNVNAIAPGIAAALVATVAGLGVAIPALFGYNYLISRIKELTNDIQVFVDEFVTRMAEAYDAERPDPIDHRMAAE</sequence>
<keyword evidence="2" id="KW-1003">Cell membrane</keyword>
<evidence type="ECO:0000256" key="1">
    <source>
        <dbReference type="ARBA" id="ARBA00004651"/>
    </source>
</evidence>
<dbReference type="PANTHER" id="PTHR30625:SF3">
    <property type="entry name" value="TOL-PAL SYSTEM PROTEIN TOLQ"/>
    <property type="match status" value="1"/>
</dbReference>
<dbReference type="SUPFAM" id="SSF49899">
    <property type="entry name" value="Concanavalin A-like lectins/glucanases"/>
    <property type="match status" value="1"/>
</dbReference>
<organism evidence="11 12">
    <name type="scientific">Afipia massiliensis</name>
    <dbReference type="NCBI Taxonomy" id="211460"/>
    <lineage>
        <taxon>Bacteria</taxon>
        <taxon>Pseudomonadati</taxon>
        <taxon>Pseudomonadota</taxon>
        <taxon>Alphaproteobacteria</taxon>
        <taxon>Hyphomicrobiales</taxon>
        <taxon>Nitrobacteraceae</taxon>
        <taxon>Afipia</taxon>
    </lineage>
</organism>
<dbReference type="GO" id="GO:0017038">
    <property type="term" value="P:protein import"/>
    <property type="evidence" value="ECO:0007669"/>
    <property type="project" value="TreeGrafter"/>
</dbReference>
<evidence type="ECO:0000256" key="6">
    <source>
        <dbReference type="RuleBase" id="RU004057"/>
    </source>
</evidence>
<dbReference type="Proteomes" id="UP000521227">
    <property type="component" value="Unassembled WGS sequence"/>
</dbReference>
<evidence type="ECO:0000256" key="5">
    <source>
        <dbReference type="ARBA" id="ARBA00023136"/>
    </source>
</evidence>
<evidence type="ECO:0000259" key="9">
    <source>
        <dbReference type="Pfam" id="PF01618"/>
    </source>
</evidence>
<keyword evidence="6" id="KW-0813">Transport</keyword>
<evidence type="ECO:0000256" key="4">
    <source>
        <dbReference type="ARBA" id="ARBA00022989"/>
    </source>
</evidence>
<dbReference type="EMBL" id="JACHIJ010000002">
    <property type="protein sequence ID" value="MBB5051858.1"/>
    <property type="molecule type" value="Genomic_DNA"/>
</dbReference>
<dbReference type="Pfam" id="PF13385">
    <property type="entry name" value="Laminin_G_3"/>
    <property type="match status" value="1"/>
</dbReference>
<feature type="transmembrane region" description="Helical" evidence="8">
    <location>
        <begin position="608"/>
        <end position="631"/>
    </location>
</feature>
<reference evidence="11 12" key="1">
    <citation type="submission" date="2020-08" db="EMBL/GenBank/DDBJ databases">
        <title>Genomic Encyclopedia of Type Strains, Phase IV (KMG-IV): sequencing the most valuable type-strain genomes for metagenomic binning, comparative biology and taxonomic classification.</title>
        <authorList>
            <person name="Goeker M."/>
        </authorList>
    </citation>
    <scope>NUCLEOTIDE SEQUENCE [LARGE SCALE GENOMIC DNA]</scope>
    <source>
        <strain evidence="11 12">DSM 17498</strain>
    </source>
</reference>
<comment type="caution">
    <text evidence="11">The sequence shown here is derived from an EMBL/GenBank/DDBJ whole genome shotgun (WGS) entry which is preliminary data.</text>
</comment>
<comment type="subcellular location">
    <subcellularLocation>
        <location evidence="1">Cell membrane</location>
        <topology evidence="1">Multi-pass membrane protein</topology>
    </subcellularLocation>
    <subcellularLocation>
        <location evidence="6">Membrane</location>
        <topology evidence="6">Multi-pass membrane protein</topology>
    </subcellularLocation>
</comment>
<comment type="similarity">
    <text evidence="6">Belongs to the exbB/tolQ family.</text>
</comment>
<evidence type="ECO:0000256" key="3">
    <source>
        <dbReference type="ARBA" id="ARBA00022692"/>
    </source>
</evidence>
<proteinExistence type="inferred from homology"/>
<dbReference type="InterPro" id="IPR018765">
    <property type="entry name" value="DUF2341"/>
</dbReference>
<keyword evidence="3 8" id="KW-0812">Transmembrane</keyword>
<feature type="region of interest" description="Disordered" evidence="7">
    <location>
        <begin position="337"/>
        <end position="361"/>
    </location>
</feature>
<evidence type="ECO:0000313" key="11">
    <source>
        <dbReference type="EMBL" id="MBB5051858.1"/>
    </source>
</evidence>
<evidence type="ECO:0000313" key="12">
    <source>
        <dbReference type="Proteomes" id="UP000521227"/>
    </source>
</evidence>
<evidence type="ECO:0000259" key="10">
    <source>
        <dbReference type="Pfam" id="PF10102"/>
    </source>
</evidence>
<feature type="transmembrane region" description="Helical" evidence="8">
    <location>
        <begin position="439"/>
        <end position="458"/>
    </location>
</feature>
<protein>
    <submittedName>
        <fullName evidence="11">Biopolymer transport protein ExbB</fullName>
    </submittedName>
</protein>
<accession>A0A840N1S2</accession>
<dbReference type="Gene3D" id="2.60.120.200">
    <property type="match status" value="1"/>
</dbReference>
<keyword evidence="6" id="KW-0653">Protein transport</keyword>
<dbReference type="InterPro" id="IPR013320">
    <property type="entry name" value="ConA-like_dom_sf"/>
</dbReference>
<feature type="domain" description="MotA/TolQ/ExbB proton channel" evidence="9">
    <location>
        <begin position="525"/>
        <end position="648"/>
    </location>
</feature>
<feature type="transmembrane region" description="Helical" evidence="8">
    <location>
        <begin position="569"/>
        <end position="596"/>
    </location>
</feature>
<keyword evidence="4 8" id="KW-1133">Transmembrane helix</keyword>
<dbReference type="AlphaFoldDB" id="A0A840N1S2"/>
<evidence type="ECO:0000256" key="7">
    <source>
        <dbReference type="SAM" id="MobiDB-lite"/>
    </source>
</evidence>
<feature type="compositionally biased region" description="Low complexity" evidence="7">
    <location>
        <begin position="351"/>
        <end position="361"/>
    </location>
</feature>
<dbReference type="InterPro" id="IPR050790">
    <property type="entry name" value="ExbB/TolQ_transport"/>
</dbReference>
<gene>
    <name evidence="11" type="ORF">HNQ36_001812</name>
</gene>
<dbReference type="Pfam" id="PF10102">
    <property type="entry name" value="DUF2341"/>
    <property type="match status" value="1"/>
</dbReference>
<dbReference type="PANTHER" id="PTHR30625">
    <property type="entry name" value="PROTEIN TOLQ"/>
    <property type="match status" value="1"/>
</dbReference>
<evidence type="ECO:0000256" key="2">
    <source>
        <dbReference type="ARBA" id="ARBA00022475"/>
    </source>
</evidence>
<dbReference type="Pfam" id="PF01618">
    <property type="entry name" value="MotA_ExbB"/>
    <property type="match status" value="1"/>
</dbReference>
<dbReference type="GO" id="GO:0005886">
    <property type="term" value="C:plasma membrane"/>
    <property type="evidence" value="ECO:0007669"/>
    <property type="project" value="UniProtKB-SubCell"/>
</dbReference>
<dbReference type="InterPro" id="IPR002898">
    <property type="entry name" value="MotA_ExbB_proton_chnl"/>
</dbReference>
<dbReference type="RefSeq" id="WP_024921621.1">
    <property type="nucleotide sequence ID" value="NZ_JACHIJ010000002.1"/>
</dbReference>
<feature type="domain" description="DUF2341" evidence="10">
    <location>
        <begin position="96"/>
        <end position="186"/>
    </location>
</feature>
<name>A0A840N1S2_9BRAD</name>
<keyword evidence="5 8" id="KW-0472">Membrane</keyword>